<sequence length="127" mass="15265">MFLISANAVLKFIQLFKQFNEREQQQKNFLEQFVEKQNKQFEEQKETDKRMLQKQMDELGNSSKKKGERSAKMLEEYQKQQQVEIGVKFQNYSICHKQGHSEILLFQIIYNKSSRRGRRSLSAFHII</sequence>
<organism evidence="2 3">
    <name type="scientific">Globodera rostochiensis</name>
    <name type="common">Golden nematode worm</name>
    <name type="synonym">Heterodera rostochiensis</name>
    <dbReference type="NCBI Taxonomy" id="31243"/>
    <lineage>
        <taxon>Eukaryota</taxon>
        <taxon>Metazoa</taxon>
        <taxon>Ecdysozoa</taxon>
        <taxon>Nematoda</taxon>
        <taxon>Chromadorea</taxon>
        <taxon>Rhabditida</taxon>
        <taxon>Tylenchina</taxon>
        <taxon>Tylenchomorpha</taxon>
        <taxon>Tylenchoidea</taxon>
        <taxon>Heteroderidae</taxon>
        <taxon>Heteroderinae</taxon>
        <taxon>Globodera</taxon>
    </lineage>
</organism>
<name>A0A914H825_GLORO</name>
<feature type="region of interest" description="Disordered" evidence="1">
    <location>
        <begin position="41"/>
        <end position="72"/>
    </location>
</feature>
<keyword evidence="2" id="KW-1185">Reference proteome</keyword>
<evidence type="ECO:0000313" key="3">
    <source>
        <dbReference type="WBParaSite" id="Gr19_v10_g15079.t1"/>
    </source>
</evidence>
<dbReference type="Proteomes" id="UP000887572">
    <property type="component" value="Unplaced"/>
</dbReference>
<protein>
    <submittedName>
        <fullName evidence="3">Uncharacterized protein</fullName>
    </submittedName>
</protein>
<evidence type="ECO:0000256" key="1">
    <source>
        <dbReference type="SAM" id="MobiDB-lite"/>
    </source>
</evidence>
<evidence type="ECO:0000313" key="2">
    <source>
        <dbReference type="Proteomes" id="UP000887572"/>
    </source>
</evidence>
<reference evidence="3" key="1">
    <citation type="submission" date="2022-11" db="UniProtKB">
        <authorList>
            <consortium name="WormBaseParasite"/>
        </authorList>
    </citation>
    <scope>IDENTIFICATION</scope>
</reference>
<feature type="compositionally biased region" description="Basic and acidic residues" evidence="1">
    <location>
        <begin position="41"/>
        <end position="57"/>
    </location>
</feature>
<dbReference type="AlphaFoldDB" id="A0A914H825"/>
<proteinExistence type="predicted"/>
<accession>A0A914H825</accession>
<dbReference type="WBParaSite" id="Gr19_v10_g15079.t1">
    <property type="protein sequence ID" value="Gr19_v10_g15079.t1"/>
    <property type="gene ID" value="Gr19_v10_g15079"/>
</dbReference>